<feature type="transmembrane region" description="Helical" evidence="5">
    <location>
        <begin position="94"/>
        <end position="111"/>
    </location>
</feature>
<feature type="transmembrane region" description="Helical" evidence="5">
    <location>
        <begin position="865"/>
        <end position="892"/>
    </location>
</feature>
<organism evidence="6 7">
    <name type="scientific">Schistosoma margrebowiei</name>
    <dbReference type="NCBI Taxonomy" id="48269"/>
    <lineage>
        <taxon>Eukaryota</taxon>
        <taxon>Metazoa</taxon>
        <taxon>Spiralia</taxon>
        <taxon>Lophotrochozoa</taxon>
        <taxon>Platyhelminthes</taxon>
        <taxon>Trematoda</taxon>
        <taxon>Digenea</taxon>
        <taxon>Strigeidida</taxon>
        <taxon>Schistosomatoidea</taxon>
        <taxon>Schistosomatidae</taxon>
        <taxon>Schistosoma</taxon>
    </lineage>
</organism>
<feature type="region of interest" description="Disordered" evidence="4">
    <location>
        <begin position="316"/>
        <end position="365"/>
    </location>
</feature>
<dbReference type="Gene3D" id="1.20.1250.20">
    <property type="entry name" value="MFS general substrate transporter like domains"/>
    <property type="match status" value="1"/>
</dbReference>
<feature type="transmembrane region" description="Helical" evidence="5">
    <location>
        <begin position="27"/>
        <end position="50"/>
    </location>
</feature>
<feature type="transmembrane region" description="Helical" evidence="5">
    <location>
        <begin position="936"/>
        <end position="958"/>
    </location>
</feature>
<evidence type="ECO:0000313" key="7">
    <source>
        <dbReference type="Proteomes" id="UP000277204"/>
    </source>
</evidence>
<accession>A0A183MF09</accession>
<dbReference type="SUPFAM" id="SSF103473">
    <property type="entry name" value="MFS general substrate transporter"/>
    <property type="match status" value="1"/>
</dbReference>
<feature type="transmembrane region" description="Helical" evidence="5">
    <location>
        <begin position="751"/>
        <end position="773"/>
    </location>
</feature>
<evidence type="ECO:0000256" key="5">
    <source>
        <dbReference type="SAM" id="Phobius"/>
    </source>
</evidence>
<feature type="compositionally biased region" description="Basic and acidic residues" evidence="4">
    <location>
        <begin position="600"/>
        <end position="614"/>
    </location>
</feature>
<sequence>MPSSRTARIRRNSVPDRCTIIKCMRKTIFTFVFLLVGFSTGLIGPSILYLEKLAGSREDETALVFTSKAVGCIGGWIVSCLLLDSEGSTKPNDLLSVGLFGLVISNGLIIFVKHLWWMLAVFFLQGLFVTISLQGCVYHRENVKHRLHIVPQYLTSVFLLGCVFTPYFILFIEPNLNAITSLDVHPSTTLNEPQHSHNHNFISNVSNVVPIKFVESSSTGISKHNKISPLIRIPRKISVSTPLLNKSNFGLQTTPQTSMDINHHEISTDQSHNLNLIIPNFTSTNEININETSHNITVNSSSVTIKPTIKKKPSVNDAKHLNQDSSSADGSKAASKMKKLTEERQIEELDDDPSTHKPLTSVVNPNKLQNPVVQNQSTITTTTMLMNITNLNSTKQSNNNDAISKISTNSSSSHLSLHLNNVSTGFPHDSKIVKDHKSNEIFIDNVSSTKDIHISNASKPINKNKVILGMYNITDEFGLITNNSSTQFTFSKFPPVLQSNDIIVVINSTNHKYHHHRIAEHSLDKSHHNLLPFQHPVESVQKVYLLLSIISMILWLLTIPLTSWCESIFIRYFDLQIIDDNNFELISASKLSSPSVMQRSDTDSNENHSEEGLKSRLLGGSDEDDSESDSVELWNRSHFIDNNGELVCHSDSELNDNGVVLKNSLIKSSSGNNISGYSVSKSMTVLNPNVGDDITSSMTDYSVFETHWPRIQWPSNFWLLLSAFLNSGLETTYAGFVASLTIRYLLWSPTLAIIVTSLFWLGNLVGFLVRLLIINIKWPDLRDTLPGISNSQLLSKRIYSTRKHRRNYAKTTKSSIIITIIQLCGCFICVTSSIALTYLSMSTGRCSTTSSSSSLLNMNSLSHPYITWLIGSFCFGIGIGLSSSYTGTLMTIHLTTNLFFSNSYHIQLATFFGQLLMPALIAMLHHQALFWRYSCVHSISVLCLSILMSCSLISHFIIETIEYKRNNLLKSSKTNRNNNHDTHLQYSNGKITIP</sequence>
<feature type="transmembrane region" description="Helical" evidence="5">
    <location>
        <begin position="150"/>
        <end position="172"/>
    </location>
</feature>
<feature type="transmembrane region" description="Helical" evidence="5">
    <location>
        <begin position="117"/>
        <end position="138"/>
    </location>
</feature>
<evidence type="ECO:0000256" key="2">
    <source>
        <dbReference type="ARBA" id="ARBA00022989"/>
    </source>
</evidence>
<feature type="region of interest" description="Disordered" evidence="4">
    <location>
        <begin position="974"/>
        <end position="994"/>
    </location>
</feature>
<keyword evidence="2 5" id="KW-1133">Transmembrane helix</keyword>
<feature type="transmembrane region" description="Helical" evidence="5">
    <location>
        <begin position="62"/>
        <end position="82"/>
    </location>
</feature>
<evidence type="ECO:0000256" key="4">
    <source>
        <dbReference type="SAM" id="MobiDB-lite"/>
    </source>
</evidence>
<evidence type="ECO:0000313" key="6">
    <source>
        <dbReference type="EMBL" id="VDP16290.1"/>
    </source>
</evidence>
<feature type="transmembrane region" description="Helical" evidence="5">
    <location>
        <begin position="717"/>
        <end position="745"/>
    </location>
</feature>
<feature type="transmembrane region" description="Helical" evidence="5">
    <location>
        <begin position="904"/>
        <end position="924"/>
    </location>
</feature>
<feature type="transmembrane region" description="Helical" evidence="5">
    <location>
        <begin position="543"/>
        <end position="565"/>
    </location>
</feature>
<dbReference type="AlphaFoldDB" id="A0A183MF09"/>
<feature type="compositionally biased region" description="Polar residues" evidence="4">
    <location>
        <begin position="984"/>
        <end position="994"/>
    </location>
</feature>
<feature type="region of interest" description="Disordered" evidence="4">
    <location>
        <begin position="595"/>
        <end position="628"/>
    </location>
</feature>
<dbReference type="InterPro" id="IPR036259">
    <property type="entry name" value="MFS_trans_sf"/>
</dbReference>
<feature type="compositionally biased region" description="Low complexity" evidence="4">
    <location>
        <begin position="325"/>
        <end position="334"/>
    </location>
</feature>
<dbReference type="PANTHER" id="PTHR23121">
    <property type="entry name" value="SODIUM-DEPENDENT GLUCOSE TRANSPORTER 1"/>
    <property type="match status" value="1"/>
</dbReference>
<gene>
    <name evidence="6" type="ORF">SMRZ_LOCUS14634</name>
</gene>
<dbReference type="Proteomes" id="UP000277204">
    <property type="component" value="Unassembled WGS sequence"/>
</dbReference>
<protein>
    <submittedName>
        <fullName evidence="6">Uncharacterized protein</fullName>
    </submittedName>
</protein>
<dbReference type="PANTHER" id="PTHR23121:SF9">
    <property type="entry name" value="SODIUM-DEPENDENT GLUCOSE TRANSPORTER 1"/>
    <property type="match status" value="1"/>
</dbReference>
<dbReference type="EMBL" id="UZAI01016803">
    <property type="protein sequence ID" value="VDP16290.1"/>
    <property type="molecule type" value="Genomic_DNA"/>
</dbReference>
<keyword evidence="1 5" id="KW-0812">Transmembrane</keyword>
<evidence type="ECO:0000256" key="3">
    <source>
        <dbReference type="ARBA" id="ARBA00023136"/>
    </source>
</evidence>
<keyword evidence="7" id="KW-1185">Reference proteome</keyword>
<name>A0A183MF09_9TREM</name>
<evidence type="ECO:0000256" key="1">
    <source>
        <dbReference type="ARBA" id="ARBA00022692"/>
    </source>
</evidence>
<reference evidence="6 7" key="1">
    <citation type="submission" date="2018-11" db="EMBL/GenBank/DDBJ databases">
        <authorList>
            <consortium name="Pathogen Informatics"/>
        </authorList>
    </citation>
    <scope>NUCLEOTIDE SEQUENCE [LARGE SCALE GENOMIC DNA]</scope>
    <source>
        <strain evidence="6 7">Zambia</strain>
    </source>
</reference>
<feature type="transmembrane region" description="Helical" evidence="5">
    <location>
        <begin position="815"/>
        <end position="839"/>
    </location>
</feature>
<proteinExistence type="predicted"/>
<keyword evidence="3 5" id="KW-0472">Membrane</keyword>